<accession>A0A058Z418</accession>
<dbReference type="InterPro" id="IPR027417">
    <property type="entry name" value="P-loop_NTPase"/>
</dbReference>
<keyword evidence="11" id="KW-1185">Reference proteome</keyword>
<dbReference type="InterPro" id="IPR008728">
    <property type="entry name" value="Elongator_complex_protein_4"/>
</dbReference>
<feature type="compositionally biased region" description="Low complexity" evidence="9">
    <location>
        <begin position="470"/>
        <end position="487"/>
    </location>
</feature>
<dbReference type="GO" id="GO:0002098">
    <property type="term" value="P:tRNA wobble uridine modification"/>
    <property type="evidence" value="ECO:0007669"/>
    <property type="project" value="InterPro"/>
</dbReference>
<dbReference type="PANTHER" id="PTHR12896">
    <property type="entry name" value="PAX6 NEIGHBOR PROTEIN PAXNEB"/>
    <property type="match status" value="1"/>
</dbReference>
<dbReference type="GeneID" id="20529689"/>
<sequence>MSGFRRGVSPLARAPPPSDQPQQQPSPLRAPAAPQSAPAGDAPRGSRVLRRIATFTVPSGISGLPDLLSDGLEGGLPLGAILLFEAGGESGALPPSEPGHTHAGPEVQSGPEAAAGLLARGLLARGIPDRHALAFAGAGARATLASLPTTYDPTPDAAAAGAASAAAAADDASLKIAWRYRGQRGDPQVSDAQALPGAGVLEVNFQSRIERADLRACANVFAFEGGAAGGAARSFHLAPDAEGDDSSLFVPSSPPPKPAGPSPPGGDLGDLLAWCATILRQFEFQTQMKEHGAIDRLQVLRMWIDLAPFCGGASRAADATEVAAFLWRLRALARRALVLLTVTLPAWLGEGAHAAGDADFDDDDAAEAALVAARRACGRGIRLVTLPAGSPLHPAPGHGSRAWLLTTTLSTTAGTLERTPGAGVGLWTMRLSRRRALVERAREAPALPGGAGAPEIIGRTAGPGPGAGAGCSTSQSGPGSGQSDLSW</sequence>
<evidence type="ECO:0000256" key="9">
    <source>
        <dbReference type="SAM" id="MobiDB-lite"/>
    </source>
</evidence>
<dbReference type="PANTHER" id="PTHR12896:SF1">
    <property type="entry name" value="ELONGATOR COMPLEX PROTEIN 4"/>
    <property type="match status" value="1"/>
</dbReference>
<evidence type="ECO:0000256" key="3">
    <source>
        <dbReference type="ARBA" id="ARBA00005043"/>
    </source>
</evidence>
<feature type="region of interest" description="Disordered" evidence="9">
    <location>
        <begin position="242"/>
        <end position="266"/>
    </location>
</feature>
<reference evidence="10" key="1">
    <citation type="submission" date="2013-04" db="EMBL/GenBank/DDBJ databases">
        <title>The Genome Sequence of Fonticula alba ATCC 38817.</title>
        <authorList>
            <consortium name="The Broad Institute Genomics Platform"/>
            <person name="Russ C."/>
            <person name="Cuomo C."/>
            <person name="Burger G."/>
            <person name="Gray M.W."/>
            <person name="Holland P.W.H."/>
            <person name="King N."/>
            <person name="Lang F.B.F."/>
            <person name="Roger A.J."/>
            <person name="Ruiz-Trillo I."/>
            <person name="Brown M."/>
            <person name="Walker B."/>
            <person name="Young S."/>
            <person name="Zeng Q."/>
            <person name="Gargeya S."/>
            <person name="Fitzgerald M."/>
            <person name="Haas B."/>
            <person name="Abouelleil A."/>
            <person name="Allen A.W."/>
            <person name="Alvarado L."/>
            <person name="Arachchi H.M."/>
            <person name="Berlin A.M."/>
            <person name="Chapman S.B."/>
            <person name="Gainer-Dewar J."/>
            <person name="Goldberg J."/>
            <person name="Griggs A."/>
            <person name="Gujja S."/>
            <person name="Hansen M."/>
            <person name="Howarth C."/>
            <person name="Imamovic A."/>
            <person name="Ireland A."/>
            <person name="Larimer J."/>
            <person name="McCowan C."/>
            <person name="Murphy C."/>
            <person name="Pearson M."/>
            <person name="Poon T.W."/>
            <person name="Priest M."/>
            <person name="Roberts A."/>
            <person name="Saif S."/>
            <person name="Shea T."/>
            <person name="Sisk P."/>
            <person name="Sykes S."/>
            <person name="Wortman J."/>
            <person name="Nusbaum C."/>
            <person name="Birren B."/>
        </authorList>
    </citation>
    <scope>NUCLEOTIDE SEQUENCE [LARGE SCALE GENOMIC DNA]</scope>
    <source>
        <strain evidence="10">ATCC 38817</strain>
    </source>
</reference>
<evidence type="ECO:0000313" key="10">
    <source>
        <dbReference type="EMBL" id="KCV68673.1"/>
    </source>
</evidence>
<keyword evidence="7" id="KW-0819">tRNA processing</keyword>
<keyword evidence="6" id="KW-0963">Cytoplasm</keyword>
<feature type="compositionally biased region" description="Low complexity" evidence="9">
    <location>
        <begin position="446"/>
        <end position="459"/>
    </location>
</feature>
<dbReference type="AlphaFoldDB" id="A0A058Z418"/>
<protein>
    <recommendedName>
        <fullName evidence="5">Elongator complex protein 4</fullName>
    </recommendedName>
</protein>
<dbReference type="GO" id="GO:0005737">
    <property type="term" value="C:cytoplasm"/>
    <property type="evidence" value="ECO:0007669"/>
    <property type="project" value="UniProtKB-SubCell"/>
</dbReference>
<evidence type="ECO:0000256" key="2">
    <source>
        <dbReference type="ARBA" id="ARBA00004496"/>
    </source>
</evidence>
<organism evidence="10">
    <name type="scientific">Fonticula alba</name>
    <name type="common">Slime mold</name>
    <dbReference type="NCBI Taxonomy" id="691883"/>
    <lineage>
        <taxon>Eukaryota</taxon>
        <taxon>Rotosphaerida</taxon>
        <taxon>Fonticulaceae</taxon>
        <taxon>Fonticula</taxon>
    </lineage>
</organism>
<name>A0A058Z418_FONAL</name>
<evidence type="ECO:0000313" key="11">
    <source>
        <dbReference type="Proteomes" id="UP000030693"/>
    </source>
</evidence>
<dbReference type="Pfam" id="PF05625">
    <property type="entry name" value="PAXNEB"/>
    <property type="match status" value="1"/>
</dbReference>
<dbReference type="Proteomes" id="UP000030693">
    <property type="component" value="Unassembled WGS sequence"/>
</dbReference>
<dbReference type="GO" id="GO:0008023">
    <property type="term" value="C:transcription elongation factor complex"/>
    <property type="evidence" value="ECO:0007669"/>
    <property type="project" value="TreeGrafter"/>
</dbReference>
<evidence type="ECO:0000256" key="5">
    <source>
        <dbReference type="ARBA" id="ARBA00020265"/>
    </source>
</evidence>
<gene>
    <name evidence="10" type="ORF">H696_04964</name>
</gene>
<proteinExistence type="inferred from homology"/>
<dbReference type="EMBL" id="KB932208">
    <property type="protein sequence ID" value="KCV68673.1"/>
    <property type="molecule type" value="Genomic_DNA"/>
</dbReference>
<feature type="compositionally biased region" description="Pro residues" evidence="9">
    <location>
        <begin position="252"/>
        <end position="264"/>
    </location>
</feature>
<evidence type="ECO:0000256" key="8">
    <source>
        <dbReference type="ARBA" id="ARBA00023242"/>
    </source>
</evidence>
<comment type="similarity">
    <text evidence="4">Belongs to the ELP4 family.</text>
</comment>
<evidence type="ECO:0000256" key="1">
    <source>
        <dbReference type="ARBA" id="ARBA00004123"/>
    </source>
</evidence>
<feature type="region of interest" description="Disordered" evidence="9">
    <location>
        <begin position="446"/>
        <end position="487"/>
    </location>
</feature>
<dbReference type="RefSeq" id="XP_009497105.1">
    <property type="nucleotide sequence ID" value="XM_009498830.1"/>
</dbReference>
<feature type="region of interest" description="Disordered" evidence="9">
    <location>
        <begin position="89"/>
        <end position="109"/>
    </location>
</feature>
<dbReference type="Gene3D" id="3.40.50.300">
    <property type="entry name" value="P-loop containing nucleotide triphosphate hydrolases"/>
    <property type="match status" value="1"/>
</dbReference>
<feature type="region of interest" description="Disordered" evidence="9">
    <location>
        <begin position="1"/>
        <end position="46"/>
    </location>
</feature>
<dbReference type="UniPathway" id="UPA00988"/>
<comment type="subcellular location">
    <subcellularLocation>
        <location evidence="2">Cytoplasm</location>
    </subcellularLocation>
    <subcellularLocation>
        <location evidence="1">Nucleus</location>
    </subcellularLocation>
</comment>
<dbReference type="GO" id="GO:0033588">
    <property type="term" value="C:elongator holoenzyme complex"/>
    <property type="evidence" value="ECO:0007669"/>
    <property type="project" value="InterPro"/>
</dbReference>
<evidence type="ECO:0000256" key="6">
    <source>
        <dbReference type="ARBA" id="ARBA00022490"/>
    </source>
</evidence>
<comment type="pathway">
    <text evidence="3">tRNA modification; 5-methoxycarbonylmethyl-2-thiouridine-tRNA biosynthesis.</text>
</comment>
<keyword evidence="8" id="KW-0539">Nucleus</keyword>
<evidence type="ECO:0000256" key="7">
    <source>
        <dbReference type="ARBA" id="ARBA00022694"/>
    </source>
</evidence>
<evidence type="ECO:0000256" key="4">
    <source>
        <dbReference type="ARBA" id="ARBA00007573"/>
    </source>
</evidence>